<feature type="transmembrane region" description="Helical" evidence="8">
    <location>
        <begin position="91"/>
        <end position="110"/>
    </location>
</feature>
<keyword evidence="2" id="KW-0813">Transport</keyword>
<dbReference type="PANTHER" id="PTHR22950:SF244">
    <property type="entry name" value="NEUTRAL AMINO ACID TRANSPORTER 9"/>
    <property type="match status" value="1"/>
</dbReference>
<comment type="caution">
    <text evidence="9">The sequence shown here is derived from an EMBL/GenBank/DDBJ whole genome shotgun (WGS) entry which is preliminary data.</text>
</comment>
<accession>A0A834BDW5</accession>
<evidence type="ECO:0000256" key="4">
    <source>
        <dbReference type="ARBA" id="ARBA00023053"/>
    </source>
</evidence>
<evidence type="ECO:0000256" key="2">
    <source>
        <dbReference type="ARBA" id="ARBA00022448"/>
    </source>
</evidence>
<dbReference type="PANTHER" id="PTHR22950">
    <property type="entry name" value="AMINO ACID TRANSPORTER"/>
    <property type="match status" value="1"/>
</dbReference>
<evidence type="ECO:0000256" key="3">
    <source>
        <dbReference type="ARBA" id="ARBA00022970"/>
    </source>
</evidence>
<keyword evidence="8" id="KW-1133">Transmembrane helix</keyword>
<feature type="transmembrane region" description="Helical" evidence="8">
    <location>
        <begin position="32"/>
        <end position="49"/>
    </location>
</feature>
<dbReference type="GO" id="GO:0015179">
    <property type="term" value="F:L-amino acid transmembrane transporter activity"/>
    <property type="evidence" value="ECO:0007669"/>
    <property type="project" value="TreeGrafter"/>
</dbReference>
<evidence type="ECO:0000256" key="8">
    <source>
        <dbReference type="SAM" id="Phobius"/>
    </source>
</evidence>
<evidence type="ECO:0000313" key="9">
    <source>
        <dbReference type="EMBL" id="KAF6127244.1"/>
    </source>
</evidence>
<feature type="transmembrane region" description="Helical" evidence="8">
    <location>
        <begin position="61"/>
        <end position="79"/>
    </location>
</feature>
<keyword evidence="8" id="KW-0812">Transmembrane</keyword>
<evidence type="ECO:0000256" key="5">
    <source>
        <dbReference type="ARBA" id="ARBA00023157"/>
    </source>
</evidence>
<organism evidence="9 10">
    <name type="scientific">Phyllostomus discolor</name>
    <name type="common">pale spear-nosed bat</name>
    <dbReference type="NCBI Taxonomy" id="89673"/>
    <lineage>
        <taxon>Eukaryota</taxon>
        <taxon>Metazoa</taxon>
        <taxon>Chordata</taxon>
        <taxon>Craniata</taxon>
        <taxon>Vertebrata</taxon>
        <taxon>Euteleostomi</taxon>
        <taxon>Mammalia</taxon>
        <taxon>Eutheria</taxon>
        <taxon>Laurasiatheria</taxon>
        <taxon>Chiroptera</taxon>
        <taxon>Yangochiroptera</taxon>
        <taxon>Phyllostomidae</taxon>
        <taxon>Phyllostominae</taxon>
        <taxon>Phyllostomus</taxon>
    </lineage>
</organism>
<dbReference type="Proteomes" id="UP000664940">
    <property type="component" value="Unassembled WGS sequence"/>
</dbReference>
<name>A0A834BDW5_9CHIR</name>
<evidence type="ECO:0000256" key="7">
    <source>
        <dbReference type="ARBA" id="ARBA00023228"/>
    </source>
</evidence>
<evidence type="ECO:0000256" key="6">
    <source>
        <dbReference type="ARBA" id="ARBA00023180"/>
    </source>
</evidence>
<sequence length="111" mass="12152">MMTVYPLLGYLARVQLLGHVFGDVYPSVFHVLVLNLLIVGAGVLTACFYPNIGGIIRYSGAACGLAFVFVYPALTYILALRQEGRLTWPRLLAHVAIIVLGLANLIVQFFL</sequence>
<keyword evidence="4" id="KW-0915">Sodium</keyword>
<protein>
    <submittedName>
        <fullName evidence="9">Solute carrier family 38 member 9</fullName>
    </submittedName>
</protein>
<keyword evidence="5" id="KW-1015">Disulfide bond</keyword>
<proteinExistence type="predicted"/>
<keyword evidence="6" id="KW-0325">Glycoprotein</keyword>
<reference evidence="9 10" key="1">
    <citation type="journal article" date="2020" name="Nature">
        <title>Six reference-quality genomes reveal evolution of bat adaptations.</title>
        <authorList>
            <person name="Jebb D."/>
            <person name="Huang Z."/>
            <person name="Pippel M."/>
            <person name="Hughes G.M."/>
            <person name="Lavrichenko K."/>
            <person name="Devanna P."/>
            <person name="Winkler S."/>
            <person name="Jermiin L.S."/>
            <person name="Skirmuntt E.C."/>
            <person name="Katzourakis A."/>
            <person name="Burkitt-Gray L."/>
            <person name="Ray D.A."/>
            <person name="Sullivan K.A.M."/>
            <person name="Roscito J.G."/>
            <person name="Kirilenko B.M."/>
            <person name="Davalos L.M."/>
            <person name="Corthals A.P."/>
            <person name="Power M.L."/>
            <person name="Jones G."/>
            <person name="Ransome R.D."/>
            <person name="Dechmann D.K.N."/>
            <person name="Locatelli A.G."/>
            <person name="Puechmaille S.J."/>
            <person name="Fedrigo O."/>
            <person name="Jarvis E.D."/>
            <person name="Hiller M."/>
            <person name="Vernes S.C."/>
            <person name="Myers E.W."/>
            <person name="Teeling E.C."/>
        </authorList>
    </citation>
    <scope>NUCLEOTIDE SEQUENCE [LARGE SCALE GENOMIC DNA]</scope>
    <source>
        <strain evidence="9">Bat1K_MPI-CBG_1</strain>
    </source>
</reference>
<dbReference type="AlphaFoldDB" id="A0A834BDW5"/>
<evidence type="ECO:0000256" key="1">
    <source>
        <dbReference type="ARBA" id="ARBA00004155"/>
    </source>
</evidence>
<keyword evidence="3" id="KW-0029">Amino-acid transport</keyword>
<dbReference type="EMBL" id="JABVXQ010000002">
    <property type="protein sequence ID" value="KAF6127244.1"/>
    <property type="molecule type" value="Genomic_DNA"/>
</dbReference>
<gene>
    <name evidence="9" type="ORF">HJG60_017547</name>
</gene>
<dbReference type="GO" id="GO:0005765">
    <property type="term" value="C:lysosomal membrane"/>
    <property type="evidence" value="ECO:0007669"/>
    <property type="project" value="UniProtKB-SubCell"/>
</dbReference>
<keyword evidence="8" id="KW-0472">Membrane</keyword>
<evidence type="ECO:0000313" key="10">
    <source>
        <dbReference type="Proteomes" id="UP000664940"/>
    </source>
</evidence>
<keyword evidence="7" id="KW-0458">Lysosome</keyword>
<comment type="subcellular location">
    <subcellularLocation>
        <location evidence="1">Lysosome membrane</location>
        <topology evidence="1">Multi-pass membrane protein</topology>
    </subcellularLocation>
</comment>